<reference evidence="7" key="1">
    <citation type="submission" date="2021-01" db="EMBL/GenBank/DDBJ databases">
        <title>Genome sequence of strain Noviherbaspirillum sp. DKR-6.</title>
        <authorList>
            <person name="Chaudhary D.K."/>
        </authorList>
    </citation>
    <scope>NUCLEOTIDE SEQUENCE</scope>
    <source>
        <strain evidence="7">DKR-6</strain>
    </source>
</reference>
<dbReference type="InterPro" id="IPR052037">
    <property type="entry name" value="LPS_export_LptA"/>
</dbReference>
<feature type="domain" description="Organic solvent tolerance-like N-terminal" evidence="6">
    <location>
        <begin position="31"/>
        <end position="151"/>
    </location>
</feature>
<dbReference type="GO" id="GO:0001530">
    <property type="term" value="F:lipopolysaccharide binding"/>
    <property type="evidence" value="ECO:0007669"/>
    <property type="project" value="InterPro"/>
</dbReference>
<dbReference type="GO" id="GO:0030288">
    <property type="term" value="C:outer membrane-bounded periplasmic space"/>
    <property type="evidence" value="ECO:0007669"/>
    <property type="project" value="TreeGrafter"/>
</dbReference>
<dbReference type="GO" id="GO:0015920">
    <property type="term" value="P:lipopolysaccharide transport"/>
    <property type="evidence" value="ECO:0007669"/>
    <property type="project" value="UniProtKB-UniRule"/>
</dbReference>
<comment type="function">
    <text evidence="4">Involved in the assembly of lipopolysaccharide (LPS). Required for the translocation of LPS from the inner membrane to the outer membrane.</text>
</comment>
<dbReference type="Pfam" id="PF03968">
    <property type="entry name" value="LptD_N"/>
    <property type="match status" value="1"/>
</dbReference>
<comment type="subunit">
    <text evidence="4">Component of the lipopolysaccharide transport and assembly complex.</text>
</comment>
<evidence type="ECO:0000313" key="7">
    <source>
        <dbReference type="EMBL" id="MBK4733849.1"/>
    </source>
</evidence>
<comment type="subcellular location">
    <subcellularLocation>
        <location evidence="4">Periplasm</location>
    </subcellularLocation>
</comment>
<dbReference type="Gene3D" id="2.60.450.10">
    <property type="entry name" value="Lipopolysaccharide (LPS) transport protein A like domain"/>
    <property type="match status" value="1"/>
</dbReference>
<dbReference type="PANTHER" id="PTHR36504:SF1">
    <property type="entry name" value="LIPOPOLYSACCHARIDE EXPORT SYSTEM PROTEIN LPTA"/>
    <property type="match status" value="1"/>
</dbReference>
<evidence type="ECO:0000256" key="5">
    <source>
        <dbReference type="SAM" id="MobiDB-lite"/>
    </source>
</evidence>
<accession>A0A934SQY4</accession>
<feature type="chain" id="PRO_5038190195" description="Lipopolysaccharide export system protein LptA" evidence="4">
    <location>
        <begin position="22"/>
        <end position="182"/>
    </location>
</feature>
<evidence type="ECO:0000256" key="3">
    <source>
        <dbReference type="ARBA" id="ARBA00022764"/>
    </source>
</evidence>
<organism evidence="7 8">
    <name type="scientific">Noviherbaspirillum pedocola</name>
    <dbReference type="NCBI Taxonomy" id="2801341"/>
    <lineage>
        <taxon>Bacteria</taxon>
        <taxon>Pseudomonadati</taxon>
        <taxon>Pseudomonadota</taxon>
        <taxon>Betaproteobacteria</taxon>
        <taxon>Burkholderiales</taxon>
        <taxon>Oxalobacteraceae</taxon>
        <taxon>Noviherbaspirillum</taxon>
    </lineage>
</organism>
<dbReference type="InterPro" id="IPR005653">
    <property type="entry name" value="OstA-like_N"/>
</dbReference>
<gene>
    <name evidence="4 7" type="primary">lptA</name>
    <name evidence="7" type="ORF">JJB74_04405</name>
</gene>
<evidence type="ECO:0000259" key="6">
    <source>
        <dbReference type="Pfam" id="PF03968"/>
    </source>
</evidence>
<comment type="similarity">
    <text evidence="4">Belongs to the LptA family.</text>
</comment>
<name>A0A934SQY4_9BURK</name>
<dbReference type="HAMAP" id="MF_01914">
    <property type="entry name" value="LPS_assembly_LptA"/>
    <property type="match status" value="1"/>
</dbReference>
<dbReference type="Proteomes" id="UP000622890">
    <property type="component" value="Unassembled WGS sequence"/>
</dbReference>
<dbReference type="EMBL" id="JAEPBG010000001">
    <property type="protein sequence ID" value="MBK4733849.1"/>
    <property type="molecule type" value="Genomic_DNA"/>
</dbReference>
<evidence type="ECO:0000313" key="8">
    <source>
        <dbReference type="Proteomes" id="UP000622890"/>
    </source>
</evidence>
<protein>
    <recommendedName>
        <fullName evidence="4">Lipopolysaccharide export system protein LptA</fullName>
    </recommendedName>
</protein>
<dbReference type="AlphaFoldDB" id="A0A934SQY4"/>
<dbReference type="PANTHER" id="PTHR36504">
    <property type="entry name" value="LIPOPOLYSACCHARIDE EXPORT SYSTEM PROTEIN LPTA"/>
    <property type="match status" value="1"/>
</dbReference>
<dbReference type="GO" id="GO:0017089">
    <property type="term" value="F:glycolipid transfer activity"/>
    <property type="evidence" value="ECO:0007669"/>
    <property type="project" value="TreeGrafter"/>
</dbReference>
<evidence type="ECO:0000256" key="4">
    <source>
        <dbReference type="HAMAP-Rule" id="MF_01914"/>
    </source>
</evidence>
<dbReference type="InterPro" id="IPR014340">
    <property type="entry name" value="LptA"/>
</dbReference>
<dbReference type="RefSeq" id="WP_200590565.1">
    <property type="nucleotide sequence ID" value="NZ_JAEPBG010000001.1"/>
</dbReference>
<sequence precursor="true">MKRTHTWMFLLALSVCGGAHAERADATKPIDIEANQMAYDDVKQINTFTGNVVLTRGSLIMKGEKLVVTQDPAGYQYATLYAPAGGRATLRQKRDAGPDSWMEGEAGDRVEYDNKTEVAKFYVNAKVRLLEGKKVTDEVQGQFISYDSRQEYYSVNNTPSGASQPGAGRIRATIQPRNTGTP</sequence>
<keyword evidence="8" id="KW-1185">Reference proteome</keyword>
<evidence type="ECO:0000256" key="1">
    <source>
        <dbReference type="ARBA" id="ARBA00022448"/>
    </source>
</evidence>
<keyword evidence="3 4" id="KW-0574">Periplasm</keyword>
<dbReference type="GO" id="GO:0009279">
    <property type="term" value="C:cell outer membrane"/>
    <property type="evidence" value="ECO:0007669"/>
    <property type="project" value="TreeGrafter"/>
</dbReference>
<feature type="signal peptide" evidence="4">
    <location>
        <begin position="1"/>
        <end position="21"/>
    </location>
</feature>
<keyword evidence="2 4" id="KW-0732">Signal</keyword>
<feature type="region of interest" description="Disordered" evidence="5">
    <location>
        <begin position="156"/>
        <end position="182"/>
    </location>
</feature>
<comment type="caution">
    <text evidence="7">The sequence shown here is derived from an EMBL/GenBank/DDBJ whole genome shotgun (WGS) entry which is preliminary data.</text>
</comment>
<dbReference type="GO" id="GO:0043165">
    <property type="term" value="P:Gram-negative-bacterium-type cell outer membrane assembly"/>
    <property type="evidence" value="ECO:0007669"/>
    <property type="project" value="UniProtKB-UniRule"/>
</dbReference>
<proteinExistence type="inferred from homology"/>
<dbReference type="NCBIfam" id="TIGR03002">
    <property type="entry name" value="outer_YhbN_LptA"/>
    <property type="match status" value="1"/>
</dbReference>
<keyword evidence="1 4" id="KW-0813">Transport</keyword>
<evidence type="ECO:0000256" key="2">
    <source>
        <dbReference type="ARBA" id="ARBA00022729"/>
    </source>
</evidence>